<dbReference type="AlphaFoldDB" id="A0A1X7V160"/>
<proteinExistence type="predicted"/>
<name>A0A1X7V160_AMPQE</name>
<protein>
    <submittedName>
        <fullName evidence="1">Uncharacterized protein</fullName>
    </submittedName>
</protein>
<organism evidence="1">
    <name type="scientific">Amphimedon queenslandica</name>
    <name type="common">Sponge</name>
    <dbReference type="NCBI Taxonomy" id="400682"/>
    <lineage>
        <taxon>Eukaryota</taxon>
        <taxon>Metazoa</taxon>
        <taxon>Porifera</taxon>
        <taxon>Demospongiae</taxon>
        <taxon>Heteroscleromorpha</taxon>
        <taxon>Haplosclerida</taxon>
        <taxon>Niphatidae</taxon>
        <taxon>Amphimedon</taxon>
    </lineage>
</organism>
<dbReference type="EnsemblMetazoa" id="Aqu2.1.33748_001">
    <property type="protein sequence ID" value="Aqu2.1.33748_001"/>
    <property type="gene ID" value="Aqu2.1.33748"/>
</dbReference>
<accession>A0A1X7V160</accession>
<evidence type="ECO:0000313" key="1">
    <source>
        <dbReference type="EnsemblMetazoa" id="Aqu2.1.33748_001"/>
    </source>
</evidence>
<reference evidence="1" key="1">
    <citation type="submission" date="2017-05" db="UniProtKB">
        <authorList>
            <consortium name="EnsemblMetazoa"/>
        </authorList>
    </citation>
    <scope>IDENTIFICATION</scope>
</reference>
<dbReference type="InParanoid" id="A0A1X7V160"/>
<sequence length="41" mass="4839">IGHTIITQIHLLELYSVTFNVNINQPTRLSFRFKFDSLVYV</sequence>